<comment type="caution">
    <text evidence="6">The sequence shown here is derived from an EMBL/GenBank/DDBJ whole genome shotgun (WGS) entry which is preliminary data.</text>
</comment>
<keyword evidence="2" id="KW-0479">Metal-binding</keyword>
<keyword evidence="4" id="KW-0106">Calcium</keyword>
<dbReference type="InterPro" id="IPR024607">
    <property type="entry name" value="Sulfatase_CS"/>
</dbReference>
<dbReference type="PANTHER" id="PTHR42693">
    <property type="entry name" value="ARYLSULFATASE FAMILY MEMBER"/>
    <property type="match status" value="1"/>
</dbReference>
<evidence type="ECO:0000256" key="4">
    <source>
        <dbReference type="ARBA" id="ARBA00022837"/>
    </source>
</evidence>
<dbReference type="GO" id="GO:0016787">
    <property type="term" value="F:hydrolase activity"/>
    <property type="evidence" value="ECO:0007669"/>
    <property type="project" value="UniProtKB-KW"/>
</dbReference>
<dbReference type="CDD" id="cd16025">
    <property type="entry name" value="PAS_like"/>
    <property type="match status" value="1"/>
</dbReference>
<dbReference type="SUPFAM" id="SSF53649">
    <property type="entry name" value="Alkaline phosphatase-like"/>
    <property type="match status" value="1"/>
</dbReference>
<dbReference type="Proteomes" id="UP001596067">
    <property type="component" value="Unassembled WGS sequence"/>
</dbReference>
<name>A0ABW1F6F9_9ACTN</name>
<dbReference type="InterPro" id="IPR017850">
    <property type="entry name" value="Alkaline_phosphatase_core_sf"/>
</dbReference>
<dbReference type="PROSITE" id="PS00149">
    <property type="entry name" value="SULFATASE_2"/>
    <property type="match status" value="1"/>
</dbReference>
<keyword evidence="3 6" id="KW-0378">Hydrolase</keyword>
<dbReference type="RefSeq" id="WP_313766101.1">
    <property type="nucleotide sequence ID" value="NZ_BAAAVH010000048.1"/>
</dbReference>
<evidence type="ECO:0000256" key="3">
    <source>
        <dbReference type="ARBA" id="ARBA00022801"/>
    </source>
</evidence>
<dbReference type="EC" id="3.1.6.-" evidence="6"/>
<dbReference type="SUPFAM" id="SSF49899">
    <property type="entry name" value="Concanavalin A-like lectins/glucanases"/>
    <property type="match status" value="1"/>
</dbReference>
<organism evidence="6 7">
    <name type="scientific">Kitasatospora aburaviensis</name>
    <dbReference type="NCBI Taxonomy" id="67265"/>
    <lineage>
        <taxon>Bacteria</taxon>
        <taxon>Bacillati</taxon>
        <taxon>Actinomycetota</taxon>
        <taxon>Actinomycetes</taxon>
        <taxon>Kitasatosporales</taxon>
        <taxon>Streptomycetaceae</taxon>
        <taxon>Kitasatospora</taxon>
    </lineage>
</organism>
<gene>
    <name evidence="6" type="ORF">ACFP0N_30615</name>
</gene>
<dbReference type="PROSITE" id="PS00523">
    <property type="entry name" value="SULFATASE_1"/>
    <property type="match status" value="1"/>
</dbReference>
<reference evidence="7" key="1">
    <citation type="journal article" date="2019" name="Int. J. Syst. Evol. Microbiol.">
        <title>The Global Catalogue of Microorganisms (GCM) 10K type strain sequencing project: providing services to taxonomists for standard genome sequencing and annotation.</title>
        <authorList>
            <consortium name="The Broad Institute Genomics Platform"/>
            <consortium name="The Broad Institute Genome Sequencing Center for Infectious Disease"/>
            <person name="Wu L."/>
            <person name="Ma J."/>
        </authorList>
    </citation>
    <scope>NUCLEOTIDE SEQUENCE [LARGE SCALE GENOMIC DNA]</scope>
    <source>
        <strain evidence="7">CGMCC 4.1469</strain>
    </source>
</reference>
<evidence type="ECO:0000256" key="1">
    <source>
        <dbReference type="ARBA" id="ARBA00008779"/>
    </source>
</evidence>
<evidence type="ECO:0000259" key="5">
    <source>
        <dbReference type="Pfam" id="PF00884"/>
    </source>
</evidence>
<dbReference type="InterPro" id="IPR013320">
    <property type="entry name" value="ConA-like_dom_sf"/>
</dbReference>
<dbReference type="Gene3D" id="3.30.1120.10">
    <property type="match status" value="1"/>
</dbReference>
<dbReference type="EMBL" id="JBHSOD010000055">
    <property type="protein sequence ID" value="MFC5889333.1"/>
    <property type="molecule type" value="Genomic_DNA"/>
</dbReference>
<evidence type="ECO:0000313" key="6">
    <source>
        <dbReference type="EMBL" id="MFC5889333.1"/>
    </source>
</evidence>
<evidence type="ECO:0000256" key="2">
    <source>
        <dbReference type="ARBA" id="ARBA00022723"/>
    </source>
</evidence>
<evidence type="ECO:0000313" key="7">
    <source>
        <dbReference type="Proteomes" id="UP001596067"/>
    </source>
</evidence>
<sequence length="744" mass="82468">MLFIVFDDTGFGQFGCYGSPIETPNLDALAAGGLLYSNMHTTALCSPSRSCIMTGRNHHANGMAAITELATGYPGYNGQIPFENGFLSEMLLQRGYNTYMVGKWHLMPSEQESAAGPYDRWPLGRGFERFYGFLGGDSSQWYPDLVYDNHQVEPPATPEEGYHLTEDLVERAMSFIADAKQVAPDKPFFLNLCPGATHAPHHVPEEWADRYRGRFDDGWEAYRERTFARQKELGVVPADAQLSPHDPDVPAWESLTPDARRLAARMMEVYAGFLSHADHHLGRLVEFLKETGEFDNTLIMVVSDNGASAEGGVTGTTNELQFFNNAPESLEESLARIEEIGGPATFNHYPWGWTWAGNTPFRRWKRETYRGGVSDPFLVHWPAGIQARGEVRSQFAHIIDMVPTVLDVLGVEPPATIRGVTQSPLHGVSFAHTFDDAGAATRHRTQYYEMLGHRAIDHDGWRAVCPWPGPSFEEAERPFGTPITMADLDDLDAHHWELYHVDEDIAETRNLAQEHRSKLIEMIALWYVEAGRYNVMPIDGSVLQRIMTERPQITEARTSYTFRPGTQTLPAAVAPRVLNRPHSVTADVEIPPGGAQGVLLCQGTNAGGWSLYVKDGHLHYAHNYVQRTLHHVVSSESVPEGRHTLRFEFEPTGAPDIAQGKGAPGRAQLYIDGRLVGESDMPVTTPIAFNPGGMACGANPGSAVTPDYQAPFRFTGALHSVTVDLSGDLIVDAESEMRMHMARQ</sequence>
<protein>
    <submittedName>
        <fullName evidence="6">Arylsulfatase</fullName>
        <ecNumber evidence="6">3.1.6.-</ecNumber>
    </submittedName>
</protein>
<keyword evidence="7" id="KW-1185">Reference proteome</keyword>
<comment type="similarity">
    <text evidence="1">Belongs to the sulfatase family.</text>
</comment>
<dbReference type="PANTHER" id="PTHR42693:SF43">
    <property type="entry name" value="BLL2667 PROTEIN"/>
    <property type="match status" value="1"/>
</dbReference>
<dbReference type="InterPro" id="IPR000917">
    <property type="entry name" value="Sulfatase_N"/>
</dbReference>
<dbReference type="InterPro" id="IPR050738">
    <property type="entry name" value="Sulfatase"/>
</dbReference>
<dbReference type="Gene3D" id="3.40.720.10">
    <property type="entry name" value="Alkaline Phosphatase, subunit A"/>
    <property type="match status" value="1"/>
</dbReference>
<dbReference type="Pfam" id="PF00884">
    <property type="entry name" value="Sulfatase"/>
    <property type="match status" value="1"/>
</dbReference>
<feature type="domain" description="Sulfatase N-terminal" evidence="5">
    <location>
        <begin position="2"/>
        <end position="411"/>
    </location>
</feature>
<proteinExistence type="inferred from homology"/>
<accession>A0ABW1F6F9</accession>